<keyword evidence="2" id="KW-1185">Reference proteome</keyword>
<organism evidence="1 2">
    <name type="scientific">Lindgomyces ingoldianus</name>
    <dbReference type="NCBI Taxonomy" id="673940"/>
    <lineage>
        <taxon>Eukaryota</taxon>
        <taxon>Fungi</taxon>
        <taxon>Dikarya</taxon>
        <taxon>Ascomycota</taxon>
        <taxon>Pezizomycotina</taxon>
        <taxon>Dothideomycetes</taxon>
        <taxon>Pleosporomycetidae</taxon>
        <taxon>Pleosporales</taxon>
        <taxon>Lindgomycetaceae</taxon>
        <taxon>Lindgomyces</taxon>
    </lineage>
</organism>
<evidence type="ECO:0000313" key="2">
    <source>
        <dbReference type="Proteomes" id="UP000799755"/>
    </source>
</evidence>
<name>A0ACB6QUQ3_9PLEO</name>
<sequence length="140" mass="15759">MYQTLNKSSHVHRGEPSQTSLSSSLPVLDYLYNEEKLVHTEIRADNILIPIPDKPILESFIKVEMDTPSSSKFVNCTPISASRTFETPKRIGRKLLRYFRAATRGDVIRNCDAQPDSCGRQKACCRLNRVIQSTLGMSAT</sequence>
<dbReference type="EMBL" id="MU003507">
    <property type="protein sequence ID" value="KAF2470597.1"/>
    <property type="molecule type" value="Genomic_DNA"/>
</dbReference>
<comment type="caution">
    <text evidence="1">The sequence shown here is derived from an EMBL/GenBank/DDBJ whole genome shotgun (WGS) entry which is preliminary data.</text>
</comment>
<protein>
    <submittedName>
        <fullName evidence="1">Uncharacterized protein</fullName>
    </submittedName>
</protein>
<reference evidence="1" key="1">
    <citation type="journal article" date="2020" name="Stud. Mycol.">
        <title>101 Dothideomycetes genomes: a test case for predicting lifestyles and emergence of pathogens.</title>
        <authorList>
            <person name="Haridas S."/>
            <person name="Albert R."/>
            <person name="Binder M."/>
            <person name="Bloem J."/>
            <person name="Labutti K."/>
            <person name="Salamov A."/>
            <person name="Andreopoulos B."/>
            <person name="Baker S."/>
            <person name="Barry K."/>
            <person name="Bills G."/>
            <person name="Bluhm B."/>
            <person name="Cannon C."/>
            <person name="Castanera R."/>
            <person name="Culley D."/>
            <person name="Daum C."/>
            <person name="Ezra D."/>
            <person name="Gonzalez J."/>
            <person name="Henrissat B."/>
            <person name="Kuo A."/>
            <person name="Liang C."/>
            <person name="Lipzen A."/>
            <person name="Lutzoni F."/>
            <person name="Magnuson J."/>
            <person name="Mondo S."/>
            <person name="Nolan M."/>
            <person name="Ohm R."/>
            <person name="Pangilinan J."/>
            <person name="Park H.-J."/>
            <person name="Ramirez L."/>
            <person name="Alfaro M."/>
            <person name="Sun H."/>
            <person name="Tritt A."/>
            <person name="Yoshinaga Y."/>
            <person name="Zwiers L.-H."/>
            <person name="Turgeon B."/>
            <person name="Goodwin S."/>
            <person name="Spatafora J."/>
            <person name="Crous P."/>
            <person name="Grigoriev I."/>
        </authorList>
    </citation>
    <scope>NUCLEOTIDE SEQUENCE</scope>
    <source>
        <strain evidence="1">ATCC 200398</strain>
    </source>
</reference>
<accession>A0ACB6QUQ3</accession>
<dbReference type="Proteomes" id="UP000799755">
    <property type="component" value="Unassembled WGS sequence"/>
</dbReference>
<proteinExistence type="predicted"/>
<gene>
    <name evidence="1" type="ORF">BDR25DRAFT_314315</name>
</gene>
<evidence type="ECO:0000313" key="1">
    <source>
        <dbReference type="EMBL" id="KAF2470597.1"/>
    </source>
</evidence>